<keyword evidence="8" id="KW-0539">Nucleus</keyword>
<protein>
    <recommendedName>
        <fullName evidence="10">Cysteine/serine-rich nuclear protein N-terminal domain-containing protein</fullName>
    </recommendedName>
</protein>
<evidence type="ECO:0000256" key="3">
    <source>
        <dbReference type="ARBA" id="ARBA00022703"/>
    </source>
</evidence>
<organism evidence="11 12">
    <name type="scientific">Etheostoma spectabile</name>
    <name type="common">orangethroat darter</name>
    <dbReference type="NCBI Taxonomy" id="54343"/>
    <lineage>
        <taxon>Eukaryota</taxon>
        <taxon>Metazoa</taxon>
        <taxon>Chordata</taxon>
        <taxon>Craniata</taxon>
        <taxon>Vertebrata</taxon>
        <taxon>Euteleostomi</taxon>
        <taxon>Actinopterygii</taxon>
        <taxon>Neopterygii</taxon>
        <taxon>Teleostei</taxon>
        <taxon>Neoteleostei</taxon>
        <taxon>Acanthomorphata</taxon>
        <taxon>Eupercaria</taxon>
        <taxon>Perciformes</taxon>
        <taxon>Percoidei</taxon>
        <taxon>Percidae</taxon>
        <taxon>Etheostomatinae</taxon>
        <taxon>Etheostoma</taxon>
    </lineage>
</organism>
<evidence type="ECO:0000256" key="9">
    <source>
        <dbReference type="SAM" id="MobiDB-lite"/>
    </source>
</evidence>
<evidence type="ECO:0000256" key="7">
    <source>
        <dbReference type="ARBA" id="ARBA00023163"/>
    </source>
</evidence>
<feature type="compositionally biased region" description="Polar residues" evidence="9">
    <location>
        <begin position="632"/>
        <end position="643"/>
    </location>
</feature>
<feature type="region of interest" description="Disordered" evidence="9">
    <location>
        <begin position="311"/>
        <end position="476"/>
    </location>
</feature>
<feature type="domain" description="Cysteine/serine-rich nuclear protein N-terminal" evidence="10">
    <location>
        <begin position="94"/>
        <end position="311"/>
    </location>
</feature>
<keyword evidence="7" id="KW-0804">Transcription</keyword>
<keyword evidence="5" id="KW-0238">DNA-binding</keyword>
<evidence type="ECO:0000256" key="8">
    <source>
        <dbReference type="ARBA" id="ARBA00023242"/>
    </source>
</evidence>
<dbReference type="PANTHER" id="PTHR13580:SF13">
    <property type="entry name" value="CYSTEINE_SERINE-RICH NUCLEAR PROTEIN 3"/>
    <property type="match status" value="1"/>
</dbReference>
<name>A0A5J5CDG3_9PERO</name>
<feature type="region of interest" description="Disordered" evidence="9">
    <location>
        <begin position="577"/>
        <end position="643"/>
    </location>
</feature>
<dbReference type="Pfam" id="PF16019">
    <property type="entry name" value="CSRNP_N"/>
    <property type="match status" value="1"/>
</dbReference>
<keyword evidence="3" id="KW-0053">Apoptosis</keyword>
<feature type="compositionally biased region" description="Acidic residues" evidence="9">
    <location>
        <begin position="380"/>
        <end position="403"/>
    </location>
</feature>
<dbReference type="PRINTS" id="PR02031">
    <property type="entry name" value="CYSSERRICHNP"/>
</dbReference>
<evidence type="ECO:0000256" key="2">
    <source>
        <dbReference type="ARBA" id="ARBA00008548"/>
    </source>
</evidence>
<keyword evidence="12" id="KW-1185">Reference proteome</keyword>
<dbReference type="Proteomes" id="UP000327493">
    <property type="component" value="Chromosome 24"/>
</dbReference>
<sequence length="643" mass="72079">MQRRESRTSWKPKASRGNSGRSHMMSGILKRKLEEGPPPYLSLQGSDEDVSCSDSGNSSDSLNHPVPSGLLDICVHLSVSISATLQQQSKRLRGRNVHFESVTVYYFNRRQGFTSVPTQGGSTLGMSPRHSGVKHFSLREFAMEQKRSHRNMLRDHLKEEKLNAIKHKLTKNGTVSSVEADTLTLDDISEDDLDVDNTEVDDYFFLQPLTTRRRRALLRTSGVRRIDVEEKHELRTLRVSREECGCRCRGICDPETCACSLAGIKCQVDRMSFPCGCTKDGCSNNMGRLEFNPVRVRTHFLHTIMKLELEKSREEQQQQQQPQLVTNGNGYHGDSSLVQQQQQQQPPNLQFPLMSGTSHIPVPILHLQNTGDTDSHLHEEEEEEEEEDEEDEDDEAYEEDDDGSSVCSGLSDCSTHSLDTMDPDEEEEEEEDEEEEEEEEEDDEDDEDEEDDEEEEDWGCSLHGTSPPPYSVPLPSVLSYSNNTLMSLGNPFHNNTPSMQRYQTDSSVNDAHAFLSENVPVAPTLPTVETALESEIKPELHRQSKQQSTSGIFPDPAESPALQTRLHVDTHESNTAPVGAAAEEPLPTDHQNNPERRDSQTEASAGSTAQTKGKVMELMKEQPGPQKHGDANQITHTPCTEST</sequence>
<dbReference type="InterPro" id="IPR031972">
    <property type="entry name" value="CSRNP_N"/>
</dbReference>
<keyword evidence="4" id="KW-0805">Transcription regulation</keyword>
<feature type="compositionally biased region" description="Low complexity" evidence="9">
    <location>
        <begin position="52"/>
        <end position="61"/>
    </location>
</feature>
<accession>A0A5J5CDG3</accession>
<dbReference type="GO" id="GO:0000981">
    <property type="term" value="F:DNA-binding transcription factor activity, RNA polymerase II-specific"/>
    <property type="evidence" value="ECO:0007669"/>
    <property type="project" value="TreeGrafter"/>
</dbReference>
<evidence type="ECO:0000256" key="1">
    <source>
        <dbReference type="ARBA" id="ARBA00004123"/>
    </source>
</evidence>
<keyword evidence="6" id="KW-0010">Activator</keyword>
<proteinExistence type="inferred from homology"/>
<dbReference type="AlphaFoldDB" id="A0A5J5CDG3"/>
<comment type="caution">
    <text evidence="11">The sequence shown here is derived from an EMBL/GenBank/DDBJ whole genome shotgun (WGS) entry which is preliminary data.</text>
</comment>
<dbReference type="EMBL" id="VOFY01000024">
    <property type="protein sequence ID" value="KAA8579508.1"/>
    <property type="molecule type" value="Genomic_DNA"/>
</dbReference>
<feature type="region of interest" description="Disordered" evidence="9">
    <location>
        <begin position="535"/>
        <end position="558"/>
    </location>
</feature>
<evidence type="ECO:0000256" key="4">
    <source>
        <dbReference type="ARBA" id="ARBA00023015"/>
    </source>
</evidence>
<dbReference type="InterPro" id="IPR023260">
    <property type="entry name" value="Cys/Ser-rich_nuc_prot"/>
</dbReference>
<reference evidence="11 12" key="1">
    <citation type="submission" date="2019-08" db="EMBL/GenBank/DDBJ databases">
        <title>A chromosome-level genome assembly, high-density linkage maps, and genome scans reveal the genomic architecture of hybrid incompatibilities underlying speciation via character displacement in darters (Percidae: Etheostominae).</title>
        <authorList>
            <person name="Moran R.L."/>
            <person name="Catchen J.M."/>
            <person name="Fuller R.C."/>
        </authorList>
    </citation>
    <scope>NUCLEOTIDE SEQUENCE [LARGE SCALE GENOMIC DNA]</scope>
    <source>
        <strain evidence="11">EspeVRDwgs_2016</strain>
        <tissue evidence="11">Muscle</tissue>
    </source>
</reference>
<dbReference type="GO" id="GO:0043565">
    <property type="term" value="F:sequence-specific DNA binding"/>
    <property type="evidence" value="ECO:0007669"/>
    <property type="project" value="TreeGrafter"/>
</dbReference>
<dbReference type="GO" id="GO:0006915">
    <property type="term" value="P:apoptotic process"/>
    <property type="evidence" value="ECO:0007669"/>
    <property type="project" value="UniProtKB-KW"/>
</dbReference>
<dbReference type="GO" id="GO:0005634">
    <property type="term" value="C:nucleus"/>
    <property type="evidence" value="ECO:0007669"/>
    <property type="project" value="UniProtKB-SubCell"/>
</dbReference>
<gene>
    <name evidence="11" type="ORF">FQN60_006601</name>
</gene>
<feature type="region of interest" description="Disordered" evidence="9">
    <location>
        <begin position="1"/>
        <end position="63"/>
    </location>
</feature>
<comment type="similarity">
    <text evidence="2">Belongs to the AXUD1 family.</text>
</comment>
<comment type="subcellular location">
    <subcellularLocation>
        <location evidence="1">Nucleus</location>
    </subcellularLocation>
</comment>
<evidence type="ECO:0000313" key="12">
    <source>
        <dbReference type="Proteomes" id="UP000327493"/>
    </source>
</evidence>
<evidence type="ECO:0000313" key="11">
    <source>
        <dbReference type="EMBL" id="KAA8579508.1"/>
    </source>
</evidence>
<evidence type="ECO:0000256" key="6">
    <source>
        <dbReference type="ARBA" id="ARBA00023159"/>
    </source>
</evidence>
<feature type="compositionally biased region" description="Acidic residues" evidence="9">
    <location>
        <begin position="421"/>
        <end position="458"/>
    </location>
</feature>
<feature type="compositionally biased region" description="Polar residues" evidence="9">
    <location>
        <begin position="601"/>
        <end position="611"/>
    </location>
</feature>
<dbReference type="PANTHER" id="PTHR13580">
    <property type="entry name" value="TGF-BETA INDUCED APOPTOSIS PROTEIN"/>
    <property type="match status" value="1"/>
</dbReference>
<feature type="compositionally biased region" description="Polar residues" evidence="9">
    <location>
        <begin position="405"/>
        <end position="418"/>
    </location>
</feature>
<evidence type="ECO:0000256" key="5">
    <source>
        <dbReference type="ARBA" id="ARBA00023125"/>
    </source>
</evidence>
<evidence type="ECO:0000259" key="10">
    <source>
        <dbReference type="Pfam" id="PF16019"/>
    </source>
</evidence>